<dbReference type="Gene3D" id="1.10.150.690">
    <property type="entry name" value="DUF2063"/>
    <property type="match status" value="1"/>
</dbReference>
<dbReference type="InterPro" id="IPR044922">
    <property type="entry name" value="DUF2063_N_sf"/>
</dbReference>
<dbReference type="Pfam" id="PF09836">
    <property type="entry name" value="DUF2063"/>
    <property type="match status" value="1"/>
</dbReference>
<name>A0A2U3HY56_9BURK</name>
<dbReference type="EMBL" id="OGTP01000001">
    <property type="protein sequence ID" value="SPB12733.1"/>
    <property type="molecule type" value="Genomic_DNA"/>
</dbReference>
<protein>
    <recommendedName>
        <fullName evidence="1">Putative DNA-binding domain-containing protein</fullName>
    </recommendedName>
</protein>
<evidence type="ECO:0000313" key="2">
    <source>
        <dbReference type="EMBL" id="SPB12733.1"/>
    </source>
</evidence>
<evidence type="ECO:0000313" key="3">
    <source>
        <dbReference type="Proteomes" id="UP000238169"/>
    </source>
</evidence>
<accession>A0A2U3HY56</accession>
<dbReference type="RefSeq" id="WP_106852577.1">
    <property type="nucleotide sequence ID" value="NZ_OGTP01000001.1"/>
</dbReference>
<dbReference type="AlphaFoldDB" id="A0A2U3HY56"/>
<dbReference type="OrthoDB" id="4146344at2"/>
<gene>
    <name evidence="2" type="ORF">NOV72_00040</name>
</gene>
<dbReference type="Proteomes" id="UP000238169">
    <property type="component" value="Unassembled WGS sequence"/>
</dbReference>
<evidence type="ECO:0000259" key="1">
    <source>
        <dbReference type="Pfam" id="PF09836"/>
    </source>
</evidence>
<proteinExistence type="predicted"/>
<reference evidence="3" key="1">
    <citation type="submission" date="2018-01" db="EMBL/GenBank/DDBJ databases">
        <authorList>
            <person name="Peeters C."/>
        </authorList>
    </citation>
    <scope>NUCLEOTIDE SEQUENCE [LARGE SCALE GENOMIC DNA]</scope>
</reference>
<feature type="domain" description="Putative DNA-binding" evidence="1">
    <location>
        <begin position="11"/>
        <end position="101"/>
    </location>
</feature>
<sequence>MSYTPRALDARQRAFADAILDPGRPVPSGLIGPDGATSERRFAVYRNNVVAGLCDALAAAYPVTRRIVGETFFAGMARIYASRTLPRTPVMLDYGADFADFAGTFEPAMSLPYLRDVARLERAWVEAYHAPDATPLESDAFRSIDAAQLPSIRLALHPSVRVVRSPFPLVAIWQMNVDENAPGFIDIHARSEDALIARPHAHVDVRVLPVGAATFVEALAAGIAVAEAFESALSADARFDLSPALAMLVHGGAIAGWTV</sequence>
<organism evidence="2 3">
    <name type="scientific">Caballeronia novacaledonica</name>
    <dbReference type="NCBI Taxonomy" id="1544861"/>
    <lineage>
        <taxon>Bacteria</taxon>
        <taxon>Pseudomonadati</taxon>
        <taxon>Pseudomonadota</taxon>
        <taxon>Betaproteobacteria</taxon>
        <taxon>Burkholderiales</taxon>
        <taxon>Burkholderiaceae</taxon>
        <taxon>Caballeronia</taxon>
    </lineage>
</organism>
<keyword evidence="3" id="KW-1185">Reference proteome</keyword>
<dbReference type="InterPro" id="IPR018640">
    <property type="entry name" value="DUF2063"/>
</dbReference>